<dbReference type="GO" id="GO:0051301">
    <property type="term" value="P:cell division"/>
    <property type="evidence" value="ECO:0007669"/>
    <property type="project" value="UniProtKB-UniRule"/>
</dbReference>
<dbReference type="OrthoDB" id="9798629at2"/>
<reference evidence="12 13" key="1">
    <citation type="journal article" date="2016" name="Int. J. Syst. Evol. Microbiol.">
        <title>Pyruvatibacter mobilis gen. nov., sp. nov., a marine bacterium from the culture broth of Picochlorum sp. 122.</title>
        <authorList>
            <person name="Wang G."/>
            <person name="Tang M."/>
            <person name="Wu H."/>
            <person name="Dai S."/>
            <person name="Li T."/>
            <person name="Chen C."/>
            <person name="He H."/>
            <person name="Fan J."/>
            <person name="Xiang W."/>
            <person name="Li X."/>
        </authorList>
    </citation>
    <scope>NUCLEOTIDE SEQUENCE [LARGE SCALE GENOMIC DNA]</scope>
    <source>
        <strain evidence="12 13">GYP-11</strain>
    </source>
</reference>
<evidence type="ECO:0000256" key="2">
    <source>
        <dbReference type="ARBA" id="ARBA00005811"/>
    </source>
</evidence>
<keyword evidence="6 10" id="KW-0812">Transmembrane</keyword>
<dbReference type="Proteomes" id="UP000470384">
    <property type="component" value="Unassembled WGS sequence"/>
</dbReference>
<keyword evidence="9 10" id="KW-0131">Cell cycle</keyword>
<evidence type="ECO:0000256" key="11">
    <source>
        <dbReference type="SAM" id="MobiDB-lite"/>
    </source>
</evidence>
<evidence type="ECO:0000256" key="7">
    <source>
        <dbReference type="ARBA" id="ARBA00022989"/>
    </source>
</evidence>
<dbReference type="PANTHER" id="PTHR30558:SF7">
    <property type="entry name" value="TOL-PAL SYSTEM PROTEIN TOLR"/>
    <property type="match status" value="1"/>
</dbReference>
<dbReference type="Gene3D" id="3.30.420.270">
    <property type="match status" value="1"/>
</dbReference>
<evidence type="ECO:0000313" key="13">
    <source>
        <dbReference type="Proteomes" id="UP000470384"/>
    </source>
</evidence>
<dbReference type="InterPro" id="IPR014168">
    <property type="entry name" value="Tol-Pal_TolR"/>
</dbReference>
<sequence>MAAGPMKPAGGGGGSSRRRSRRPRAPMSEINVTPFVDVMLVLLIVFMVAAPLLTVGVPIDLPQTKSQPLQEDTEPLTVTVNADGEIYLQETVVEIDELSSRLLAIAKGGYEERVYVRGDKNVAYGDIMQVMGTLSSAGFRRIGMVTEQSAPDSADKR</sequence>
<dbReference type="GO" id="GO:0022857">
    <property type="term" value="F:transmembrane transporter activity"/>
    <property type="evidence" value="ECO:0007669"/>
    <property type="project" value="InterPro"/>
</dbReference>
<dbReference type="RefSeq" id="WP_160588747.1">
    <property type="nucleotide sequence ID" value="NZ_BMHN01000001.1"/>
</dbReference>
<dbReference type="GO" id="GO:0015031">
    <property type="term" value="P:protein transport"/>
    <property type="evidence" value="ECO:0007669"/>
    <property type="project" value="InterPro"/>
</dbReference>
<keyword evidence="13" id="KW-1185">Reference proteome</keyword>
<comment type="similarity">
    <text evidence="2 10">Belongs to the ExbD/TolR family.</text>
</comment>
<dbReference type="GeneID" id="300653778"/>
<comment type="subunit">
    <text evidence="10">The Tol-Pal system is composed of five core proteins: the inner membrane proteins TolA, TolQ and TolR, the periplasmic protein TolB and the outer membrane protein Pal. They form a network linking the inner and outer membranes and the peptidoglycan layer.</text>
</comment>
<evidence type="ECO:0000256" key="8">
    <source>
        <dbReference type="ARBA" id="ARBA00023136"/>
    </source>
</evidence>
<dbReference type="GO" id="GO:0005886">
    <property type="term" value="C:plasma membrane"/>
    <property type="evidence" value="ECO:0007669"/>
    <property type="project" value="UniProtKB-SubCell"/>
</dbReference>
<evidence type="ECO:0000313" key="12">
    <source>
        <dbReference type="EMBL" id="NBG96716.1"/>
    </source>
</evidence>
<evidence type="ECO:0000256" key="1">
    <source>
        <dbReference type="ARBA" id="ARBA00004162"/>
    </source>
</evidence>
<comment type="caution">
    <text evidence="12">The sequence shown here is derived from an EMBL/GenBank/DDBJ whole genome shotgun (WGS) entry which is preliminary data.</text>
</comment>
<proteinExistence type="inferred from homology"/>
<dbReference type="EMBL" id="WXYQ01000011">
    <property type="protein sequence ID" value="NBG96716.1"/>
    <property type="molecule type" value="Genomic_DNA"/>
</dbReference>
<feature type="region of interest" description="Disordered" evidence="11">
    <location>
        <begin position="1"/>
        <end position="26"/>
    </location>
</feature>
<accession>A0A845QEP9</accession>
<evidence type="ECO:0000256" key="5">
    <source>
        <dbReference type="ARBA" id="ARBA00022618"/>
    </source>
</evidence>
<comment type="subcellular location">
    <subcellularLocation>
        <location evidence="10">Cell inner membrane</location>
        <topology evidence="10">Single-pass membrane protein</topology>
    </subcellularLocation>
    <subcellularLocation>
        <location evidence="1">Cell membrane</location>
        <topology evidence="1">Single-pass membrane protein</topology>
    </subcellularLocation>
</comment>
<dbReference type="Pfam" id="PF02472">
    <property type="entry name" value="ExbD"/>
    <property type="match status" value="1"/>
</dbReference>
<dbReference type="AlphaFoldDB" id="A0A845QEP9"/>
<keyword evidence="8 10" id="KW-0472">Membrane</keyword>
<keyword evidence="4 10" id="KW-0997">Cell inner membrane</keyword>
<feature type="transmembrane region" description="Helical" evidence="10">
    <location>
        <begin position="38"/>
        <end position="59"/>
    </location>
</feature>
<keyword evidence="3 10" id="KW-1003">Cell membrane</keyword>
<evidence type="ECO:0000256" key="3">
    <source>
        <dbReference type="ARBA" id="ARBA00022475"/>
    </source>
</evidence>
<evidence type="ECO:0000256" key="4">
    <source>
        <dbReference type="ARBA" id="ARBA00022519"/>
    </source>
</evidence>
<evidence type="ECO:0000256" key="10">
    <source>
        <dbReference type="HAMAP-Rule" id="MF_02203"/>
    </source>
</evidence>
<comment type="function">
    <text evidence="10">Part of the Tol-Pal system, which plays a role in outer membrane invagination during cell division and is important for maintaining outer membrane integrity.</text>
</comment>
<dbReference type="PANTHER" id="PTHR30558">
    <property type="entry name" value="EXBD MEMBRANE COMPONENT OF PMF-DRIVEN MACROMOLECULE IMPORT SYSTEM"/>
    <property type="match status" value="1"/>
</dbReference>
<keyword evidence="5 10" id="KW-0132">Cell division</keyword>
<gene>
    <name evidence="10 12" type="primary">tolR</name>
    <name evidence="12" type="ORF">GTQ45_13325</name>
</gene>
<organism evidence="12 13">
    <name type="scientific">Pyruvatibacter mobilis</name>
    <dbReference type="NCBI Taxonomy" id="1712261"/>
    <lineage>
        <taxon>Bacteria</taxon>
        <taxon>Pseudomonadati</taxon>
        <taxon>Pseudomonadota</taxon>
        <taxon>Alphaproteobacteria</taxon>
        <taxon>Hyphomicrobiales</taxon>
        <taxon>Parvibaculaceae</taxon>
        <taxon>Pyruvatibacter</taxon>
    </lineage>
</organism>
<dbReference type="InterPro" id="IPR003400">
    <property type="entry name" value="ExbD"/>
</dbReference>
<protein>
    <recommendedName>
        <fullName evidence="10">Tol-Pal system protein TolR</fullName>
    </recommendedName>
</protein>
<dbReference type="HAMAP" id="MF_02203">
    <property type="entry name" value="TolR"/>
    <property type="match status" value="1"/>
</dbReference>
<dbReference type="NCBIfam" id="TIGR02801">
    <property type="entry name" value="tolR"/>
    <property type="match status" value="1"/>
</dbReference>
<evidence type="ECO:0000256" key="6">
    <source>
        <dbReference type="ARBA" id="ARBA00022692"/>
    </source>
</evidence>
<evidence type="ECO:0000256" key="9">
    <source>
        <dbReference type="ARBA" id="ARBA00023306"/>
    </source>
</evidence>
<keyword evidence="7 10" id="KW-1133">Transmembrane helix</keyword>
<name>A0A845QEP9_9HYPH</name>